<dbReference type="EMBL" id="LKET01000051">
    <property type="protein sequence ID" value="KPU42890.1"/>
    <property type="molecule type" value="Genomic_DNA"/>
</dbReference>
<organism evidence="2 3">
    <name type="scientific">Oxobacter pfennigii</name>
    <dbReference type="NCBI Taxonomy" id="36849"/>
    <lineage>
        <taxon>Bacteria</taxon>
        <taxon>Bacillati</taxon>
        <taxon>Bacillota</taxon>
        <taxon>Clostridia</taxon>
        <taxon>Eubacteriales</taxon>
        <taxon>Clostridiaceae</taxon>
        <taxon>Oxobacter</taxon>
    </lineage>
</organism>
<dbReference type="InterPro" id="IPR046240">
    <property type="entry name" value="DUF6273"/>
</dbReference>
<dbReference type="Pfam" id="PF19789">
    <property type="entry name" value="DUF6273"/>
    <property type="match status" value="1"/>
</dbReference>
<proteinExistence type="predicted"/>
<comment type="caution">
    <text evidence="2">The sequence shown here is derived from an EMBL/GenBank/DDBJ whole genome shotgun (WGS) entry which is preliminary data.</text>
</comment>
<dbReference type="Proteomes" id="UP000050326">
    <property type="component" value="Unassembled WGS sequence"/>
</dbReference>
<gene>
    <name evidence="2" type="ORF">OXPF_36580</name>
</gene>
<name>A0A0P8YT74_9CLOT</name>
<feature type="domain" description="DUF6273" evidence="1">
    <location>
        <begin position="58"/>
        <end position="237"/>
    </location>
</feature>
<accession>A0A0P8YT74</accession>
<evidence type="ECO:0000259" key="1">
    <source>
        <dbReference type="Pfam" id="PF19789"/>
    </source>
</evidence>
<keyword evidence="3" id="KW-1185">Reference proteome</keyword>
<evidence type="ECO:0000313" key="2">
    <source>
        <dbReference type="EMBL" id="KPU42890.1"/>
    </source>
</evidence>
<dbReference type="AlphaFoldDB" id="A0A0P8YT74"/>
<sequence>MTSKDNLYTMKEENDLQIVECYRNAKPGEIITFGTYPQTASGADATPIKWRVLQNSGNELFILSEDILDCRRYHGRTMDITWYDCVDITWHDCDLRKWLNGEFYNTAFTAEEKKLIKTAHCTDNGEDTPDTEDKVFLLSVNEIKDTSDKQGKDLRRTVGTDFAKLKKPDGCKLRPYDKTNKNNYIIRNGEEVGCAWWWLRTQGNKPSRAYFIGTNSSIRSYGNNSIAGYGVRPALKVNLR</sequence>
<reference evidence="2 3" key="1">
    <citation type="submission" date="2015-09" db="EMBL/GenBank/DDBJ databases">
        <title>Genome sequence of Oxobacter pfennigii DSM 3222.</title>
        <authorList>
            <person name="Poehlein A."/>
            <person name="Bengelsdorf F.R."/>
            <person name="Schiel-Bengelsdorf B."/>
            <person name="Duerre P."/>
            <person name="Daniel R."/>
        </authorList>
    </citation>
    <scope>NUCLEOTIDE SEQUENCE [LARGE SCALE GENOMIC DNA]</scope>
    <source>
        <strain evidence="2 3">DSM 3222</strain>
    </source>
</reference>
<evidence type="ECO:0000313" key="3">
    <source>
        <dbReference type="Proteomes" id="UP000050326"/>
    </source>
</evidence>
<protein>
    <recommendedName>
        <fullName evidence="1">DUF6273 domain-containing protein</fullName>
    </recommendedName>
</protein>
<dbReference type="PATRIC" id="fig|36849.3.peg.3864"/>
<dbReference type="STRING" id="36849.OXPF_36580"/>